<dbReference type="AlphaFoldDB" id="A0AAW1I9G9"/>
<keyword evidence="2" id="KW-1185">Reference proteome</keyword>
<name>A0AAW1I9G9_POPJA</name>
<dbReference type="EMBL" id="JASPKY010000774">
    <property type="protein sequence ID" value="KAK9685499.1"/>
    <property type="molecule type" value="Genomic_DNA"/>
</dbReference>
<gene>
    <name evidence="1" type="ORF">QE152_g37998</name>
</gene>
<reference evidence="1 2" key="1">
    <citation type="journal article" date="2024" name="BMC Genomics">
        <title>De novo assembly and annotation of Popillia japonica's genome with initial clues to its potential as an invasive pest.</title>
        <authorList>
            <person name="Cucini C."/>
            <person name="Boschi S."/>
            <person name="Funari R."/>
            <person name="Cardaioli E."/>
            <person name="Iannotti N."/>
            <person name="Marturano G."/>
            <person name="Paoli F."/>
            <person name="Bruttini M."/>
            <person name="Carapelli A."/>
            <person name="Frati F."/>
            <person name="Nardi F."/>
        </authorList>
    </citation>
    <scope>NUCLEOTIDE SEQUENCE [LARGE SCALE GENOMIC DNA]</scope>
    <source>
        <strain evidence="1">DMR45628</strain>
    </source>
</reference>
<protein>
    <submittedName>
        <fullName evidence="1">50S ribosome-binding GTPase</fullName>
    </submittedName>
</protein>
<comment type="caution">
    <text evidence="1">The sequence shown here is derived from an EMBL/GenBank/DDBJ whole genome shotgun (WGS) entry which is preliminary data.</text>
</comment>
<sequence>MKSLVEEEEASDEDAKLIEKLKDLLVRYQVKRDYTYNVTPEHVQEHMKRILGLKHSGDSLKFFYEKKYIFNDQTLAIKS</sequence>
<proteinExistence type="predicted"/>
<accession>A0AAW1I9G9</accession>
<organism evidence="1 2">
    <name type="scientific">Popillia japonica</name>
    <name type="common">Japanese beetle</name>
    <dbReference type="NCBI Taxonomy" id="7064"/>
    <lineage>
        <taxon>Eukaryota</taxon>
        <taxon>Metazoa</taxon>
        <taxon>Ecdysozoa</taxon>
        <taxon>Arthropoda</taxon>
        <taxon>Hexapoda</taxon>
        <taxon>Insecta</taxon>
        <taxon>Pterygota</taxon>
        <taxon>Neoptera</taxon>
        <taxon>Endopterygota</taxon>
        <taxon>Coleoptera</taxon>
        <taxon>Polyphaga</taxon>
        <taxon>Scarabaeiformia</taxon>
        <taxon>Scarabaeidae</taxon>
        <taxon>Rutelinae</taxon>
        <taxon>Popillia</taxon>
    </lineage>
</organism>
<dbReference type="Proteomes" id="UP001458880">
    <property type="component" value="Unassembled WGS sequence"/>
</dbReference>
<evidence type="ECO:0000313" key="2">
    <source>
        <dbReference type="Proteomes" id="UP001458880"/>
    </source>
</evidence>
<evidence type="ECO:0000313" key="1">
    <source>
        <dbReference type="EMBL" id="KAK9685499.1"/>
    </source>
</evidence>